<dbReference type="Gene3D" id="2.30.30.40">
    <property type="entry name" value="SH3 Domains"/>
    <property type="match status" value="1"/>
</dbReference>
<dbReference type="SUPFAM" id="SSF50044">
    <property type="entry name" value="SH3-domain"/>
    <property type="match status" value="1"/>
</dbReference>
<evidence type="ECO:0000256" key="1">
    <source>
        <dbReference type="ARBA" id="ARBA00022443"/>
    </source>
</evidence>
<name>A0A8H4WWN9_9HYPO</name>
<dbReference type="SMART" id="SM00326">
    <property type="entry name" value="SH3"/>
    <property type="match status" value="1"/>
</dbReference>
<reference evidence="5" key="1">
    <citation type="journal article" date="2020" name="BMC Genomics">
        <title>Correction to: Identification and distribution of gene clusters required for synthesis of sphingolipid metabolism inhibitors in diverse species of the filamentous fungus Fusarium.</title>
        <authorList>
            <person name="Kim H.S."/>
            <person name="Lohmar J.M."/>
            <person name="Busman M."/>
            <person name="Brown D.W."/>
            <person name="Naumann T.A."/>
            <person name="Divon H.H."/>
            <person name="Lysoe E."/>
            <person name="Uhlig S."/>
            <person name="Proctor R.H."/>
        </authorList>
    </citation>
    <scope>NUCLEOTIDE SEQUENCE</scope>
    <source>
        <strain evidence="5">NRRL 20472</strain>
    </source>
</reference>
<evidence type="ECO:0000259" key="4">
    <source>
        <dbReference type="PROSITE" id="PS50002"/>
    </source>
</evidence>
<dbReference type="InterPro" id="IPR036028">
    <property type="entry name" value="SH3-like_dom_sf"/>
</dbReference>
<reference evidence="5" key="2">
    <citation type="submission" date="2020-05" db="EMBL/GenBank/DDBJ databases">
        <authorList>
            <person name="Kim H.-S."/>
            <person name="Proctor R.H."/>
            <person name="Brown D.W."/>
        </authorList>
    </citation>
    <scope>NUCLEOTIDE SEQUENCE</scope>
    <source>
        <strain evidence="5">NRRL 20472</strain>
    </source>
</reference>
<dbReference type="CDD" id="cd11889">
    <property type="entry name" value="SH3_Cyk3p-like"/>
    <property type="match status" value="1"/>
</dbReference>
<organism evidence="5 6">
    <name type="scientific">Fusarium sarcochroum</name>
    <dbReference type="NCBI Taxonomy" id="1208366"/>
    <lineage>
        <taxon>Eukaryota</taxon>
        <taxon>Fungi</taxon>
        <taxon>Dikarya</taxon>
        <taxon>Ascomycota</taxon>
        <taxon>Pezizomycotina</taxon>
        <taxon>Sordariomycetes</taxon>
        <taxon>Hypocreomycetidae</taxon>
        <taxon>Hypocreales</taxon>
        <taxon>Nectriaceae</taxon>
        <taxon>Fusarium</taxon>
        <taxon>Fusarium lateritium species complex</taxon>
    </lineage>
</organism>
<dbReference type="InterPro" id="IPR035553">
    <property type="entry name" value="Cyk3_SH3"/>
</dbReference>
<proteinExistence type="predicted"/>
<dbReference type="PROSITE" id="PS50002">
    <property type="entry name" value="SH3"/>
    <property type="match status" value="1"/>
</dbReference>
<dbReference type="AlphaFoldDB" id="A0A8H4WWN9"/>
<keyword evidence="6" id="KW-1185">Reference proteome</keyword>
<dbReference type="FunFam" id="2.30.30.40:FF:000168">
    <property type="entry name" value="SH3 domain protein (Cyk3)"/>
    <property type="match status" value="1"/>
</dbReference>
<dbReference type="InterPro" id="IPR001452">
    <property type="entry name" value="SH3_domain"/>
</dbReference>
<dbReference type="Proteomes" id="UP000622797">
    <property type="component" value="Unassembled WGS sequence"/>
</dbReference>
<evidence type="ECO:0000256" key="2">
    <source>
        <dbReference type="PROSITE-ProRule" id="PRU00192"/>
    </source>
</evidence>
<dbReference type="EMBL" id="JABEXW010000853">
    <property type="protein sequence ID" value="KAF4953162.1"/>
    <property type="molecule type" value="Genomic_DNA"/>
</dbReference>
<dbReference type="OrthoDB" id="6129702at2759"/>
<feature type="region of interest" description="Disordered" evidence="3">
    <location>
        <begin position="78"/>
        <end position="100"/>
    </location>
</feature>
<feature type="compositionally biased region" description="Basic and acidic residues" evidence="3">
    <location>
        <begin position="320"/>
        <end position="343"/>
    </location>
</feature>
<evidence type="ECO:0000313" key="6">
    <source>
        <dbReference type="Proteomes" id="UP000622797"/>
    </source>
</evidence>
<protein>
    <recommendedName>
        <fullName evidence="4">SH3 domain-containing protein</fullName>
    </recommendedName>
</protein>
<keyword evidence="1 2" id="KW-0728">SH3 domain</keyword>
<comment type="caution">
    <text evidence="5">The sequence shown here is derived from an EMBL/GenBank/DDBJ whole genome shotgun (WGS) entry which is preliminary data.</text>
</comment>
<evidence type="ECO:0000256" key="3">
    <source>
        <dbReference type="SAM" id="MobiDB-lite"/>
    </source>
</evidence>
<dbReference type="Pfam" id="PF07653">
    <property type="entry name" value="SH3_2"/>
    <property type="match status" value="1"/>
</dbReference>
<feature type="region of interest" description="Disordered" evidence="3">
    <location>
        <begin position="315"/>
        <end position="344"/>
    </location>
</feature>
<gene>
    <name evidence="5" type="ORF">FSARC_12456</name>
</gene>
<feature type="compositionally biased region" description="Polar residues" evidence="3">
    <location>
        <begin position="89"/>
        <end position="98"/>
    </location>
</feature>
<accession>A0A8H4WWN9</accession>
<sequence>MPPAAPPLPTRFPCWCRAVYSWGGESKRDLGFIEGDLIECLNAGDGSWWTGRLYRDRRTVGAFPSNFVELLPSQFRPTTKSVPSPAPNVPQSSAPSKSRTFRKPFEAYAKAPHYTSAKQPEIFKETPKPKLNEVLHLHLPKRTILVLRHQHPPIIMVHELHLQLPCTTTIREFLHQHLPTATVHGGLPLLRQCTIAMAMLQEAHHQHRLFINKWFPIEEDKKEAHRQLHLFIIEGDKIEARHPLHLFIIKWFLIEEDKEEALHQLRLFIIGEDNKEATLRLRHHPLLIDKSLELDQTICIDALLICLVMDPMPHTTTSPPRDKIPTTRIDRHSPKPDMDREDPLTTDPTCHIPLAEPLLFHRLLRVV</sequence>
<feature type="domain" description="SH3" evidence="4">
    <location>
        <begin position="11"/>
        <end position="73"/>
    </location>
</feature>
<evidence type="ECO:0000313" key="5">
    <source>
        <dbReference type="EMBL" id="KAF4953162.1"/>
    </source>
</evidence>